<comment type="caution">
    <text evidence="1">The sequence shown here is derived from an EMBL/GenBank/DDBJ whole genome shotgun (WGS) entry which is preliminary data.</text>
</comment>
<protein>
    <submittedName>
        <fullName evidence="1">Uncharacterized protein</fullName>
    </submittedName>
</protein>
<organism evidence="1 2">
    <name type="scientific">Streptantibioticus rubrisoli</name>
    <dbReference type="NCBI Taxonomy" id="1387313"/>
    <lineage>
        <taxon>Bacteria</taxon>
        <taxon>Bacillati</taxon>
        <taxon>Actinomycetota</taxon>
        <taxon>Actinomycetes</taxon>
        <taxon>Kitasatosporales</taxon>
        <taxon>Streptomycetaceae</taxon>
        <taxon>Streptantibioticus</taxon>
    </lineage>
</organism>
<evidence type="ECO:0000313" key="2">
    <source>
        <dbReference type="Proteomes" id="UP001206206"/>
    </source>
</evidence>
<keyword evidence="2" id="KW-1185">Reference proteome</keyword>
<dbReference type="RefSeq" id="WP_255931811.1">
    <property type="nucleotide sequence ID" value="NZ_JANFNH010000046.1"/>
</dbReference>
<evidence type="ECO:0000313" key="1">
    <source>
        <dbReference type="EMBL" id="MCQ4045637.1"/>
    </source>
</evidence>
<dbReference type="Proteomes" id="UP001206206">
    <property type="component" value="Unassembled WGS sequence"/>
</dbReference>
<accession>A0ABT1PJU8</accession>
<gene>
    <name evidence="1" type="ORF">NON19_27295</name>
</gene>
<proteinExistence type="predicted"/>
<sequence>MASLEQVAVPAQKRVGVCEQQEVPQLFHGEVVEQAGEDSAVGVGERGLADLALKDQQLVSQREDLDVFVPVTHRQQAQEREGVRSGEVGQA</sequence>
<name>A0ABT1PJU8_9ACTN</name>
<reference evidence="1 2" key="1">
    <citation type="submission" date="2022-06" db="EMBL/GenBank/DDBJ databases">
        <title>Draft genome sequence of type strain Streptomyces rubrisoli DSM 42083.</title>
        <authorList>
            <person name="Duangmal K."/>
            <person name="Klaysubun C."/>
        </authorList>
    </citation>
    <scope>NUCLEOTIDE SEQUENCE [LARGE SCALE GENOMIC DNA]</scope>
    <source>
        <strain evidence="1 2">DSM 42083</strain>
    </source>
</reference>
<dbReference type="EMBL" id="JANFNH010000046">
    <property type="protein sequence ID" value="MCQ4045637.1"/>
    <property type="molecule type" value="Genomic_DNA"/>
</dbReference>